<evidence type="ECO:0000313" key="5">
    <source>
        <dbReference type="EMBL" id="KYP53395.1"/>
    </source>
</evidence>
<evidence type="ECO:0000256" key="2">
    <source>
        <dbReference type="ARBA" id="ARBA00023157"/>
    </source>
</evidence>
<dbReference type="InterPro" id="IPR000528">
    <property type="entry name" value="Plant_nsLTP"/>
</dbReference>
<dbReference type="STRING" id="3821.A0A151SF19"/>
<comment type="similarity">
    <text evidence="1">Belongs to the plant LTP family.</text>
</comment>
<evidence type="ECO:0000256" key="3">
    <source>
        <dbReference type="SAM" id="SignalP"/>
    </source>
</evidence>
<dbReference type="Gene3D" id="1.10.110.10">
    <property type="entry name" value="Plant lipid-transfer and hydrophobic proteins"/>
    <property type="match status" value="1"/>
</dbReference>
<dbReference type="SUPFAM" id="SSF47699">
    <property type="entry name" value="Bifunctional inhibitor/lipid-transfer protein/seed storage 2S albumin"/>
    <property type="match status" value="1"/>
</dbReference>
<dbReference type="GO" id="GO:0006869">
    <property type="term" value="P:lipid transport"/>
    <property type="evidence" value="ECO:0007669"/>
    <property type="project" value="InterPro"/>
</dbReference>
<dbReference type="OMA" id="HKKENPR"/>
<dbReference type="AlphaFoldDB" id="A0A151SF19"/>
<keyword evidence="6" id="KW-1185">Reference proteome</keyword>
<reference evidence="5" key="1">
    <citation type="journal article" date="2012" name="Nat. Biotechnol.">
        <title>Draft genome sequence of pigeonpea (Cajanus cajan), an orphan legume crop of resource-poor farmers.</title>
        <authorList>
            <person name="Varshney R.K."/>
            <person name="Chen W."/>
            <person name="Li Y."/>
            <person name="Bharti A.K."/>
            <person name="Saxena R.K."/>
            <person name="Schlueter J.A."/>
            <person name="Donoghue M.T."/>
            <person name="Azam S."/>
            <person name="Fan G."/>
            <person name="Whaley A.M."/>
            <person name="Farmer A.D."/>
            <person name="Sheridan J."/>
            <person name="Iwata A."/>
            <person name="Tuteja R."/>
            <person name="Penmetsa R.V."/>
            <person name="Wu W."/>
            <person name="Upadhyaya H.D."/>
            <person name="Yang S.P."/>
            <person name="Shah T."/>
            <person name="Saxena K.B."/>
            <person name="Michael T."/>
            <person name="McCombie W.R."/>
            <person name="Yang B."/>
            <person name="Zhang G."/>
            <person name="Yang H."/>
            <person name="Wang J."/>
            <person name="Spillane C."/>
            <person name="Cook D.R."/>
            <person name="May G.D."/>
            <person name="Xu X."/>
            <person name="Jackson S.A."/>
        </authorList>
    </citation>
    <scope>NUCLEOTIDE SEQUENCE [LARGE SCALE GENOMIC DNA]</scope>
</reference>
<gene>
    <name evidence="5" type="ORF">KK1_024776</name>
</gene>
<name>A0A151SF19_CAJCA</name>
<keyword evidence="3" id="KW-0732">Signal</keyword>
<protein>
    <submittedName>
        <fullName evidence="5">Non-specific lipid-transfer protein 13</fullName>
    </submittedName>
</protein>
<dbReference type="PRINTS" id="PR00382">
    <property type="entry name" value="LIPIDTRNSFER"/>
</dbReference>
<evidence type="ECO:0000259" key="4">
    <source>
        <dbReference type="Pfam" id="PF00234"/>
    </source>
</evidence>
<organism evidence="5 6">
    <name type="scientific">Cajanus cajan</name>
    <name type="common">Pigeon pea</name>
    <name type="synonym">Cajanus indicus</name>
    <dbReference type="NCBI Taxonomy" id="3821"/>
    <lineage>
        <taxon>Eukaryota</taxon>
        <taxon>Viridiplantae</taxon>
        <taxon>Streptophyta</taxon>
        <taxon>Embryophyta</taxon>
        <taxon>Tracheophyta</taxon>
        <taxon>Spermatophyta</taxon>
        <taxon>Magnoliopsida</taxon>
        <taxon>eudicotyledons</taxon>
        <taxon>Gunneridae</taxon>
        <taxon>Pentapetalae</taxon>
        <taxon>rosids</taxon>
        <taxon>fabids</taxon>
        <taxon>Fabales</taxon>
        <taxon>Fabaceae</taxon>
        <taxon>Papilionoideae</taxon>
        <taxon>50 kb inversion clade</taxon>
        <taxon>NPAAA clade</taxon>
        <taxon>indigoferoid/millettioid clade</taxon>
        <taxon>Phaseoleae</taxon>
        <taxon>Cajanus</taxon>
    </lineage>
</organism>
<proteinExistence type="inferred from homology"/>
<evidence type="ECO:0000256" key="1">
    <source>
        <dbReference type="ARBA" id="ARBA00009748"/>
    </source>
</evidence>
<dbReference type="InterPro" id="IPR016140">
    <property type="entry name" value="Bifunc_inhib/LTP/seed_store"/>
</dbReference>
<dbReference type="Proteomes" id="UP000075243">
    <property type="component" value="Unassembled WGS sequence"/>
</dbReference>
<evidence type="ECO:0000313" key="6">
    <source>
        <dbReference type="Proteomes" id="UP000075243"/>
    </source>
</evidence>
<dbReference type="Pfam" id="PF00234">
    <property type="entry name" value="Tryp_alpha_amyl"/>
    <property type="match status" value="1"/>
</dbReference>
<feature type="signal peptide" evidence="3">
    <location>
        <begin position="1"/>
        <end position="23"/>
    </location>
</feature>
<feature type="domain" description="Bifunctional inhibitor/plant lipid transfer protein/seed storage helical" evidence="4">
    <location>
        <begin position="31"/>
        <end position="120"/>
    </location>
</feature>
<dbReference type="EMBL" id="KQ483414">
    <property type="protein sequence ID" value="KYP53395.1"/>
    <property type="molecule type" value="Genomic_DNA"/>
</dbReference>
<accession>A0A151SF19</accession>
<sequence>MGMSRILVVLAVCLVCVSHVGEAKDTIFSACEPVFEYFPYCLEFLMGDPNFPVPSTRCCKHVAKLNTLAHSNRTGPRTICWCIEVMVRGMTPAMEPSKIQDLPLMCNTTLSFPISDSMDCSK</sequence>
<keyword evidence="2" id="KW-1015">Disulfide bond</keyword>
<dbReference type="InterPro" id="IPR036312">
    <property type="entry name" value="Bifun_inhib/LTP/seed_sf"/>
</dbReference>
<dbReference type="PANTHER" id="PTHR33076">
    <property type="entry name" value="NON-SPECIFIC LIPID-TRANSFER PROTEIN 2-RELATED"/>
    <property type="match status" value="1"/>
</dbReference>
<feature type="chain" id="PRO_5007588492" evidence="3">
    <location>
        <begin position="24"/>
        <end position="122"/>
    </location>
</feature>
<dbReference type="Gramene" id="C.cajan_23974.t">
    <property type="protein sequence ID" value="C.cajan_23974.t.cds1"/>
    <property type="gene ID" value="C.cajan_23974"/>
</dbReference>
<dbReference type="GO" id="GO:0008289">
    <property type="term" value="F:lipid binding"/>
    <property type="evidence" value="ECO:0007669"/>
    <property type="project" value="InterPro"/>
</dbReference>